<name>A0A226ERK2_FOLCA</name>
<evidence type="ECO:0000313" key="4">
    <source>
        <dbReference type="EMBL" id="OXA60242.1"/>
    </source>
</evidence>
<feature type="region of interest" description="Disordered" evidence="2">
    <location>
        <begin position="163"/>
        <end position="229"/>
    </location>
</feature>
<feature type="compositionally biased region" description="Basic and acidic residues" evidence="2">
    <location>
        <begin position="270"/>
        <end position="294"/>
    </location>
</feature>
<feature type="region of interest" description="Disordered" evidence="2">
    <location>
        <begin position="241"/>
        <end position="315"/>
    </location>
</feature>
<keyword evidence="3" id="KW-0732">Signal</keyword>
<evidence type="ECO:0000256" key="1">
    <source>
        <dbReference type="SAM" id="Coils"/>
    </source>
</evidence>
<dbReference type="EMBL" id="LNIX01000002">
    <property type="protein sequence ID" value="OXA60242.1"/>
    <property type="molecule type" value="Genomic_DNA"/>
</dbReference>
<accession>A0A226ERK2</accession>
<reference evidence="4 5" key="1">
    <citation type="submission" date="2015-12" db="EMBL/GenBank/DDBJ databases">
        <title>The genome of Folsomia candida.</title>
        <authorList>
            <person name="Faddeeva A."/>
            <person name="Derks M.F."/>
            <person name="Anvar Y."/>
            <person name="Smit S."/>
            <person name="Van Straalen N."/>
            <person name="Roelofs D."/>
        </authorList>
    </citation>
    <scope>NUCLEOTIDE SEQUENCE [LARGE SCALE GENOMIC DNA]</scope>
    <source>
        <strain evidence="4 5">VU population</strain>
        <tissue evidence="4">Whole body</tissue>
    </source>
</reference>
<feature type="coiled-coil region" evidence="1">
    <location>
        <begin position="123"/>
        <end position="150"/>
    </location>
</feature>
<feature type="signal peptide" evidence="3">
    <location>
        <begin position="1"/>
        <end position="24"/>
    </location>
</feature>
<evidence type="ECO:0000256" key="2">
    <source>
        <dbReference type="SAM" id="MobiDB-lite"/>
    </source>
</evidence>
<feature type="compositionally biased region" description="Low complexity" evidence="2">
    <location>
        <begin position="181"/>
        <end position="194"/>
    </location>
</feature>
<keyword evidence="1" id="KW-0175">Coiled coil</keyword>
<comment type="caution">
    <text evidence="4">The sequence shown here is derived from an EMBL/GenBank/DDBJ whole genome shotgun (WGS) entry which is preliminary data.</text>
</comment>
<protein>
    <submittedName>
        <fullName evidence="4">Uncharacterized protein</fullName>
    </submittedName>
</protein>
<gene>
    <name evidence="4" type="ORF">Fcan01_04496</name>
</gene>
<keyword evidence="5" id="KW-1185">Reference proteome</keyword>
<sequence length="315" mass="35758">MVNIFVNRATLVVVLFAFLSEKSASSVPVVKKDAVSFDTPVLQLDHFESPADDHHLSSIIDPIQHEESSPKTVRSIAASANNNMASTADSGMSLLQALTHIQTIAQNSGVNLNSDPGSPQSSVVDVQNQIKRLKEQVELYRMINDMLKAETVVQAQPYSIDTNEGTNNASQAQSVAEVPATSTTTTTTTTRPQSRSPPTPTQKRRQNVRQKQNIVTVQPPVIPTVQPPQFDHFEDERHHLRDYDDDYPHHNNNHHSEYDDARNARPQPNYHDDQYNNYDDYDHHPERNYHHYQDQRPTIPKSGQNIRQRKFKRDN</sequence>
<feature type="chain" id="PRO_5012533622" evidence="3">
    <location>
        <begin position="25"/>
        <end position="315"/>
    </location>
</feature>
<feature type="compositionally biased region" description="Low complexity" evidence="2">
    <location>
        <begin position="209"/>
        <end position="219"/>
    </location>
</feature>
<dbReference type="Proteomes" id="UP000198287">
    <property type="component" value="Unassembled WGS sequence"/>
</dbReference>
<dbReference type="AlphaFoldDB" id="A0A226ERK2"/>
<feature type="compositionally biased region" description="Polar residues" evidence="2">
    <location>
        <begin position="163"/>
        <end position="174"/>
    </location>
</feature>
<proteinExistence type="predicted"/>
<feature type="compositionally biased region" description="Basic and acidic residues" evidence="2">
    <location>
        <begin position="241"/>
        <end position="263"/>
    </location>
</feature>
<evidence type="ECO:0000313" key="5">
    <source>
        <dbReference type="Proteomes" id="UP000198287"/>
    </source>
</evidence>
<organism evidence="4 5">
    <name type="scientific">Folsomia candida</name>
    <name type="common">Springtail</name>
    <dbReference type="NCBI Taxonomy" id="158441"/>
    <lineage>
        <taxon>Eukaryota</taxon>
        <taxon>Metazoa</taxon>
        <taxon>Ecdysozoa</taxon>
        <taxon>Arthropoda</taxon>
        <taxon>Hexapoda</taxon>
        <taxon>Collembola</taxon>
        <taxon>Entomobryomorpha</taxon>
        <taxon>Isotomoidea</taxon>
        <taxon>Isotomidae</taxon>
        <taxon>Proisotominae</taxon>
        <taxon>Folsomia</taxon>
    </lineage>
</organism>
<evidence type="ECO:0000256" key="3">
    <source>
        <dbReference type="SAM" id="SignalP"/>
    </source>
</evidence>